<gene>
    <name evidence="2" type="ORF">Dda_3784</name>
</gene>
<feature type="region of interest" description="Disordered" evidence="1">
    <location>
        <begin position="54"/>
        <end position="103"/>
    </location>
</feature>
<reference evidence="2" key="1">
    <citation type="submission" date="2023-01" db="EMBL/GenBank/DDBJ databases">
        <title>The chitinases involved in constricting ring structure development in the nematode-trapping fungus Drechslerella dactyloides.</title>
        <authorList>
            <person name="Wang R."/>
            <person name="Zhang L."/>
            <person name="Tang P."/>
            <person name="Li S."/>
            <person name="Liang L."/>
        </authorList>
    </citation>
    <scope>NUCLEOTIDE SEQUENCE</scope>
    <source>
        <strain evidence="2">YMF1.00031</strain>
    </source>
</reference>
<proteinExistence type="predicted"/>
<evidence type="ECO:0000313" key="2">
    <source>
        <dbReference type="EMBL" id="KAJ6261119.1"/>
    </source>
</evidence>
<dbReference type="Proteomes" id="UP001221413">
    <property type="component" value="Unassembled WGS sequence"/>
</dbReference>
<dbReference type="EMBL" id="JAQGDS010000004">
    <property type="protein sequence ID" value="KAJ6261119.1"/>
    <property type="molecule type" value="Genomic_DNA"/>
</dbReference>
<organism evidence="2 3">
    <name type="scientific">Drechslerella dactyloides</name>
    <name type="common">Nematode-trapping fungus</name>
    <name type="synonym">Arthrobotrys dactyloides</name>
    <dbReference type="NCBI Taxonomy" id="74499"/>
    <lineage>
        <taxon>Eukaryota</taxon>
        <taxon>Fungi</taxon>
        <taxon>Dikarya</taxon>
        <taxon>Ascomycota</taxon>
        <taxon>Pezizomycotina</taxon>
        <taxon>Orbiliomycetes</taxon>
        <taxon>Orbiliales</taxon>
        <taxon>Orbiliaceae</taxon>
        <taxon>Drechslerella</taxon>
    </lineage>
</organism>
<evidence type="ECO:0000313" key="3">
    <source>
        <dbReference type="Proteomes" id="UP001221413"/>
    </source>
</evidence>
<evidence type="ECO:0000256" key="1">
    <source>
        <dbReference type="SAM" id="MobiDB-lite"/>
    </source>
</evidence>
<feature type="compositionally biased region" description="Basic and acidic residues" evidence="1">
    <location>
        <begin position="69"/>
        <end position="92"/>
    </location>
</feature>
<sequence length="103" mass="11199">MTQVDGGSCRIGERRELAIGPKQARGEGKVSMQECAVFSEGALDRPIGGCRRYDELGEEDTQKTSVPENRLHCPGESEREAGEARPAAERARLRAGVMRQALA</sequence>
<keyword evidence="3" id="KW-1185">Reference proteome</keyword>
<dbReference type="AlphaFoldDB" id="A0AAD6IYJ5"/>
<protein>
    <submittedName>
        <fullName evidence="2">Uncharacterized protein</fullName>
    </submittedName>
</protein>
<comment type="caution">
    <text evidence="2">The sequence shown here is derived from an EMBL/GenBank/DDBJ whole genome shotgun (WGS) entry which is preliminary data.</text>
</comment>
<name>A0AAD6IYJ5_DREDA</name>
<feature type="region of interest" description="Disordered" evidence="1">
    <location>
        <begin position="1"/>
        <end position="29"/>
    </location>
</feature>
<accession>A0AAD6IYJ5</accession>